<accession>Q7NF70</accession>
<dbReference type="HOGENOM" id="CLU_1719069_0_0_3"/>
<proteinExistence type="predicted"/>
<dbReference type="OrthoDB" id="517300at2"/>
<dbReference type="eggNOG" id="ENOG5032VYC">
    <property type="taxonomic scope" value="Bacteria"/>
</dbReference>
<keyword evidence="2" id="KW-1185">Reference proteome</keyword>
<dbReference type="Proteomes" id="UP000000557">
    <property type="component" value="Chromosome"/>
</dbReference>
<gene>
    <name evidence="1" type="ordered locus">gll3656</name>
</gene>
<dbReference type="STRING" id="251221.gene:10761171"/>
<dbReference type="KEGG" id="gvi:gll3656"/>
<protein>
    <submittedName>
        <fullName evidence="1">Gll3656 protein</fullName>
    </submittedName>
</protein>
<sequence>MMTLQTVIPLSSQSDLDMQSGPFWTSFEQFRTSGQAGLLPIASGVVGTLITKSGQYRILAEDDFQRLYGLARETRRIQSGLRLVMTAAQAVRRHPEDATISTLVQAVSLVGDSPVLPTVERFEPLLPEGTEVDPDDEVILDPAALEGSLSP</sequence>
<reference evidence="1 2" key="1">
    <citation type="journal article" date="2003" name="DNA Res.">
        <title>Complete genome structure of Gloeobacter violaceus PCC 7421, a cyanobacterium that lacks thylakoids.</title>
        <authorList>
            <person name="Nakamura Y."/>
            <person name="Kaneko T."/>
            <person name="Sato S."/>
            <person name="Mimuro M."/>
            <person name="Miyashita H."/>
            <person name="Tsuchiya T."/>
            <person name="Sasamoto S."/>
            <person name="Watanabe A."/>
            <person name="Kawashima K."/>
            <person name="Kishida Y."/>
            <person name="Kiyokawa C."/>
            <person name="Kohara M."/>
            <person name="Matsumoto M."/>
            <person name="Matsuno A."/>
            <person name="Nakazaki N."/>
            <person name="Shimpo S."/>
            <person name="Takeuchi C."/>
            <person name="Yamada M."/>
            <person name="Tabata S."/>
        </authorList>
    </citation>
    <scope>NUCLEOTIDE SEQUENCE [LARGE SCALE GENOMIC DNA]</scope>
    <source>
        <strain evidence="2">ATCC 29082 / PCC 7421</strain>
    </source>
</reference>
<evidence type="ECO:0000313" key="1">
    <source>
        <dbReference type="EMBL" id="BAC91597.1"/>
    </source>
</evidence>
<name>Q7NF70_GLOVI</name>
<dbReference type="EnsemblBacteria" id="BAC91597">
    <property type="protein sequence ID" value="BAC91597"/>
    <property type="gene ID" value="BAC91597"/>
</dbReference>
<dbReference type="AlphaFoldDB" id="Q7NF70"/>
<dbReference type="EMBL" id="BA000045">
    <property type="protein sequence ID" value="BAC91597.1"/>
    <property type="molecule type" value="Genomic_DNA"/>
</dbReference>
<reference evidence="1 2" key="2">
    <citation type="journal article" date="2003" name="DNA Res.">
        <title>Complete genome structure of Gloeobacter violaceus PCC 7421, a cyanobacterium that lacks thylakoids (supplement).</title>
        <authorList>
            <person name="Nakamura Y."/>
            <person name="Kaneko T."/>
            <person name="Sato S."/>
            <person name="Mimuro M."/>
            <person name="Miyashita H."/>
            <person name="Tsuchiya T."/>
            <person name="Sasamoto S."/>
            <person name="Watanabe A."/>
            <person name="Kawashima K."/>
            <person name="Kishida Y."/>
            <person name="Kiyokawa C."/>
            <person name="Kohara M."/>
            <person name="Matsumoto M."/>
            <person name="Matsuno A."/>
            <person name="Nakazaki N."/>
            <person name="Shimpo S."/>
            <person name="Takeuchi C."/>
            <person name="Yamada M."/>
            <person name="Tabata S."/>
        </authorList>
    </citation>
    <scope>NUCLEOTIDE SEQUENCE [LARGE SCALE GENOMIC DNA]</scope>
    <source>
        <strain evidence="2">ATCC 29082 / PCC 7421</strain>
    </source>
</reference>
<evidence type="ECO:0000313" key="2">
    <source>
        <dbReference type="Proteomes" id="UP000000557"/>
    </source>
</evidence>
<dbReference type="InParanoid" id="Q7NF70"/>
<organism evidence="1 2">
    <name type="scientific">Gloeobacter violaceus (strain ATCC 29082 / PCC 7421)</name>
    <dbReference type="NCBI Taxonomy" id="251221"/>
    <lineage>
        <taxon>Bacteria</taxon>
        <taxon>Bacillati</taxon>
        <taxon>Cyanobacteriota</taxon>
        <taxon>Cyanophyceae</taxon>
        <taxon>Gloeobacterales</taxon>
        <taxon>Gloeobacteraceae</taxon>
        <taxon>Gloeobacter</taxon>
    </lineage>
</organism>
<dbReference type="PATRIC" id="fig|251221.4.peg.3691"/>